<dbReference type="InterPro" id="IPR023999">
    <property type="entry name" value="Formate_transptr_FocA"/>
</dbReference>
<feature type="transmembrane region" description="Helical" evidence="6">
    <location>
        <begin position="66"/>
        <end position="91"/>
    </location>
</feature>
<reference evidence="7 8" key="1">
    <citation type="submission" date="2020-08" db="EMBL/GenBank/DDBJ databases">
        <title>Bridging the membrane lipid divide: bacteria of the FCB group superphylum have the potential to synthesize archaeal ether lipids.</title>
        <authorList>
            <person name="Villanueva L."/>
            <person name="Von Meijenfeldt F.A.B."/>
            <person name="Westbye A.B."/>
            <person name="Yadav S."/>
            <person name="Hopmans E.C."/>
            <person name="Dutilh B.E."/>
            <person name="Sinninghe Damste J.S."/>
        </authorList>
    </citation>
    <scope>NUCLEOTIDE SEQUENCE [LARGE SCALE GENOMIC DNA]</scope>
    <source>
        <strain evidence="7">NIOZ-UU47</strain>
    </source>
</reference>
<dbReference type="Pfam" id="PF01226">
    <property type="entry name" value="Form_Nir_trans"/>
    <property type="match status" value="1"/>
</dbReference>
<dbReference type="InterPro" id="IPR024002">
    <property type="entry name" value="For/NO2_transpt_CS"/>
</dbReference>
<dbReference type="NCBIfam" id="TIGR04060">
    <property type="entry name" value="formate_focA"/>
    <property type="match status" value="1"/>
</dbReference>
<dbReference type="InterPro" id="IPR023271">
    <property type="entry name" value="Aquaporin-like"/>
</dbReference>
<keyword evidence="2 6" id="KW-0812">Transmembrane</keyword>
<feature type="transmembrane region" description="Helical" evidence="6">
    <location>
        <begin position="165"/>
        <end position="184"/>
    </location>
</feature>
<feature type="transmembrane region" description="Helical" evidence="6">
    <location>
        <begin position="112"/>
        <end position="135"/>
    </location>
</feature>
<feature type="transmembrane region" description="Helical" evidence="6">
    <location>
        <begin position="196"/>
        <end position="224"/>
    </location>
</feature>
<organism evidence="7 8">
    <name type="scientific">Candidatus Desulfobia pelagia</name>
    <dbReference type="NCBI Taxonomy" id="2841692"/>
    <lineage>
        <taxon>Bacteria</taxon>
        <taxon>Pseudomonadati</taxon>
        <taxon>Thermodesulfobacteriota</taxon>
        <taxon>Desulfobulbia</taxon>
        <taxon>Desulfobulbales</taxon>
        <taxon>Desulfobulbaceae</taxon>
        <taxon>Candidatus Desulfobia</taxon>
    </lineage>
</organism>
<dbReference type="Gene3D" id="1.20.1080.10">
    <property type="entry name" value="Glycerol uptake facilitator protein"/>
    <property type="match status" value="1"/>
</dbReference>
<dbReference type="PANTHER" id="PTHR30520:SF6">
    <property type="entry name" value="FORMATE_NITRATE FAMILY TRANSPORTER (EUROFUNG)"/>
    <property type="match status" value="1"/>
</dbReference>
<evidence type="ECO:0000256" key="5">
    <source>
        <dbReference type="ARBA" id="ARBA00049660"/>
    </source>
</evidence>
<dbReference type="PANTHER" id="PTHR30520">
    <property type="entry name" value="FORMATE TRANSPORTER-RELATED"/>
    <property type="match status" value="1"/>
</dbReference>
<proteinExistence type="inferred from homology"/>
<accession>A0A8J6TFV1</accession>
<dbReference type="AlphaFoldDB" id="A0A8J6TFV1"/>
<gene>
    <name evidence="7" type="primary">focA</name>
    <name evidence="7" type="ORF">H8E41_08190</name>
</gene>
<feature type="transmembrane region" description="Helical" evidence="6">
    <location>
        <begin position="256"/>
        <end position="280"/>
    </location>
</feature>
<dbReference type="GO" id="GO:0015499">
    <property type="term" value="F:formate transmembrane transporter activity"/>
    <property type="evidence" value="ECO:0007669"/>
    <property type="project" value="InterPro"/>
</dbReference>
<feature type="transmembrane region" description="Helical" evidence="6">
    <location>
        <begin position="35"/>
        <end position="60"/>
    </location>
</feature>
<evidence type="ECO:0000256" key="4">
    <source>
        <dbReference type="ARBA" id="ARBA00023136"/>
    </source>
</evidence>
<keyword evidence="3 6" id="KW-1133">Transmembrane helix</keyword>
<protein>
    <submittedName>
        <fullName evidence="7">Formate transporter FocA</fullName>
    </submittedName>
</protein>
<dbReference type="EMBL" id="JACNJZ010000112">
    <property type="protein sequence ID" value="MBC8317873.1"/>
    <property type="molecule type" value="Genomic_DNA"/>
</dbReference>
<dbReference type="GO" id="GO:0005886">
    <property type="term" value="C:plasma membrane"/>
    <property type="evidence" value="ECO:0007669"/>
    <property type="project" value="TreeGrafter"/>
</dbReference>
<evidence type="ECO:0000256" key="6">
    <source>
        <dbReference type="SAM" id="Phobius"/>
    </source>
</evidence>
<evidence type="ECO:0000313" key="7">
    <source>
        <dbReference type="EMBL" id="MBC8317873.1"/>
    </source>
</evidence>
<dbReference type="PROSITE" id="PS01005">
    <property type="entry name" value="FORMATE_NITRITE_TP_1"/>
    <property type="match status" value="1"/>
</dbReference>
<dbReference type="NCBIfam" id="TIGR00790">
    <property type="entry name" value="fnt"/>
    <property type="match status" value="1"/>
</dbReference>
<dbReference type="Proteomes" id="UP000614424">
    <property type="component" value="Unassembled WGS sequence"/>
</dbReference>
<dbReference type="InterPro" id="IPR000292">
    <property type="entry name" value="For/NO2_transpt"/>
</dbReference>
<comment type="similarity">
    <text evidence="5">Belongs to the FNT transporter (TC 1.A.16) family.</text>
</comment>
<keyword evidence="4 6" id="KW-0472">Membrane</keyword>
<comment type="caution">
    <text evidence="7">The sequence shown here is derived from an EMBL/GenBank/DDBJ whole genome shotgun (WGS) entry which is preliminary data.</text>
</comment>
<evidence type="ECO:0000256" key="1">
    <source>
        <dbReference type="ARBA" id="ARBA00004141"/>
    </source>
</evidence>
<evidence type="ECO:0000313" key="8">
    <source>
        <dbReference type="Proteomes" id="UP000614424"/>
    </source>
</evidence>
<evidence type="ECO:0000256" key="3">
    <source>
        <dbReference type="ARBA" id="ARBA00022989"/>
    </source>
</evidence>
<name>A0A8J6TFV1_9BACT</name>
<evidence type="ECO:0000256" key="2">
    <source>
        <dbReference type="ARBA" id="ARBA00022692"/>
    </source>
</evidence>
<comment type="subcellular location">
    <subcellularLocation>
        <location evidence="1">Membrane</location>
        <topology evidence="1">Multi-pass membrane protein</topology>
    </subcellularLocation>
</comment>
<sequence length="291" mass="31451">MNDMSRIDMLIPPEMAAKAEDAGVNKASMGWRNMLLLSILAGAFISLGAIFSTTVTAGAAQQLPYGVVRLLGGLVFCLGLILVVIAGAELFTGNNLIIMAWSSRKITTFQVLRNWVIVYTGNFVGALMTSVLMLYTGQYTFGNGVIGLNVLNIANAKCSLGFFEALMLGIMCNALVCLAVWLCFSARTTTDKILSIIFPITAFVTAGFEHSVANMYFIPIGILVKKAAPEGFWLAINKTAEEYPSLTWDNFLVANLLPVSIGNIIGGAVLVGLVYWFVYIRRSSVSLFSKV</sequence>